<dbReference type="Gene3D" id="1.10.470.10">
    <property type="entry name" value="Variant Surface Glycoprotein, subunit A, domain 2"/>
    <property type="match status" value="1"/>
</dbReference>
<keyword evidence="2" id="KW-1003">Cell membrane</keyword>
<feature type="domain" description="Trypanosome variant surface glycoprotein A-type N-terminal" evidence="8">
    <location>
        <begin position="13"/>
        <end position="379"/>
    </location>
</feature>
<evidence type="ECO:0000313" key="9">
    <source>
        <dbReference type="EMBL" id="APD74010.1"/>
    </source>
</evidence>
<evidence type="ECO:0000256" key="5">
    <source>
        <dbReference type="ARBA" id="ARBA00023180"/>
    </source>
</evidence>
<name>A0A1J0R8F9_9TRYP</name>
<dbReference type="AlphaFoldDB" id="A0A1J0R8F9"/>
<keyword evidence="3" id="KW-0336">GPI-anchor</keyword>
<feature type="compositionally biased region" description="Basic and acidic residues" evidence="7">
    <location>
        <begin position="470"/>
        <end position="481"/>
    </location>
</feature>
<keyword evidence="6" id="KW-0449">Lipoprotein</keyword>
<evidence type="ECO:0000256" key="2">
    <source>
        <dbReference type="ARBA" id="ARBA00022475"/>
    </source>
</evidence>
<evidence type="ECO:0000256" key="1">
    <source>
        <dbReference type="ARBA" id="ARBA00004609"/>
    </source>
</evidence>
<feature type="region of interest" description="Disordered" evidence="7">
    <location>
        <begin position="388"/>
        <end position="481"/>
    </location>
</feature>
<keyword evidence="5" id="KW-0325">Glycoprotein</keyword>
<keyword evidence="4" id="KW-0472">Membrane</keyword>
<dbReference type="Pfam" id="PF00913">
    <property type="entry name" value="Trypan_glycop"/>
    <property type="match status" value="1"/>
</dbReference>
<dbReference type="EMBL" id="KX700054">
    <property type="protein sequence ID" value="APD74010.1"/>
    <property type="molecule type" value="Genomic_DNA"/>
</dbReference>
<dbReference type="GO" id="GO:0098552">
    <property type="term" value="C:side of membrane"/>
    <property type="evidence" value="ECO:0007669"/>
    <property type="project" value="UniProtKB-KW"/>
</dbReference>
<dbReference type="Gene3D" id="3.90.150.10">
    <property type="entry name" value="Variant Surface Glycoprotein, subunit A domain 1"/>
    <property type="match status" value="1"/>
</dbReference>
<dbReference type="GO" id="GO:0042783">
    <property type="term" value="P:symbiont-mediated evasion of host immune response"/>
    <property type="evidence" value="ECO:0007669"/>
    <property type="project" value="InterPro"/>
</dbReference>
<evidence type="ECO:0000256" key="4">
    <source>
        <dbReference type="ARBA" id="ARBA00023136"/>
    </source>
</evidence>
<reference evidence="9" key="1">
    <citation type="submission" date="2016-08" db="EMBL/GenBank/DDBJ databases">
        <title>VSG repertoire of Trypanosoma brucei EATRO 1125.</title>
        <authorList>
            <person name="Cross G.A."/>
        </authorList>
    </citation>
    <scope>NUCLEOTIDE SEQUENCE</scope>
    <source>
        <strain evidence="9">EATRO 1125</strain>
    </source>
</reference>
<feature type="compositionally biased region" description="Polar residues" evidence="7">
    <location>
        <begin position="391"/>
        <end position="404"/>
    </location>
</feature>
<evidence type="ECO:0000256" key="3">
    <source>
        <dbReference type="ARBA" id="ARBA00022622"/>
    </source>
</evidence>
<sequence>MKNILQAAAIKIAICILYVKEATSTGAPALPHEQYSNLCAVAEELATYAPAAATNAGKVIQQEQQLMRNDLKARIFAARNQKQAVQALMINAALITKCKSSLTALKTEVQTAISMVDAAAYLAGRIGEGIDFLADIHQSGGSNAGCLTNQGGTGVITGRTQVKTCGKERKSPTGGETFKKTKITANGYEGLSGTIGLTKHDHGTAKCHMLAKSTNTALGTTDVDANPTYIDGYIKLQAGGSDMQLEDLTNIKTGNGGSTNPHFKKAFDAVSAYKPTKRSACDLLELTLEEVKTSEQAQLIYAILGGNAAEKAYKADNKEPLKQAIAKAFEPESKFKENWLEKINKQQVPKTAAGETTGGTIDLENEEDIDKLRTILNYYSAQSIKRELTKPTASDSNPSCTSDTETSKKAPTKEDCKEHTEKGPCQDAGCKFDGNKNDGEKCFADPEAKTENKEGKDGKTTSSSTCAGKKQGECKKENGCK</sequence>
<protein>
    <submittedName>
        <fullName evidence="9">Variant surface glycoprotein 1125.2519</fullName>
    </submittedName>
</protein>
<comment type="subcellular location">
    <subcellularLocation>
        <location evidence="1">Cell membrane</location>
        <topology evidence="1">Lipid-anchor</topology>
        <topology evidence="1">GPI-anchor</topology>
    </subcellularLocation>
</comment>
<feature type="compositionally biased region" description="Basic and acidic residues" evidence="7">
    <location>
        <begin position="405"/>
        <end position="424"/>
    </location>
</feature>
<evidence type="ECO:0000256" key="6">
    <source>
        <dbReference type="ARBA" id="ARBA00023288"/>
    </source>
</evidence>
<dbReference type="VEuPathDB" id="TriTrypDB:Tb427_000632100"/>
<evidence type="ECO:0000256" key="7">
    <source>
        <dbReference type="SAM" id="MobiDB-lite"/>
    </source>
</evidence>
<organism evidence="9">
    <name type="scientific">Trypanosoma brucei</name>
    <dbReference type="NCBI Taxonomy" id="5691"/>
    <lineage>
        <taxon>Eukaryota</taxon>
        <taxon>Discoba</taxon>
        <taxon>Euglenozoa</taxon>
        <taxon>Kinetoplastea</taxon>
        <taxon>Metakinetoplastina</taxon>
        <taxon>Trypanosomatida</taxon>
        <taxon>Trypanosomatidae</taxon>
        <taxon>Trypanosoma</taxon>
    </lineage>
</organism>
<accession>A0A1J0R8F9</accession>
<dbReference type="InterPro" id="IPR001812">
    <property type="entry name" value="Trypano_VSG_A_N_dom"/>
</dbReference>
<dbReference type="SUPFAM" id="SSF58087">
    <property type="entry name" value="Variant surface glycoprotein (N-terminal domain)"/>
    <property type="match status" value="1"/>
</dbReference>
<feature type="compositionally biased region" description="Basic and acidic residues" evidence="7">
    <location>
        <begin position="433"/>
        <end position="459"/>
    </location>
</feature>
<proteinExistence type="predicted"/>
<evidence type="ECO:0000259" key="8">
    <source>
        <dbReference type="Pfam" id="PF00913"/>
    </source>
</evidence>
<dbReference type="GO" id="GO:0005886">
    <property type="term" value="C:plasma membrane"/>
    <property type="evidence" value="ECO:0007669"/>
    <property type="project" value="UniProtKB-SubCell"/>
</dbReference>